<sequence length="171" mass="19789">MEKFTNNMEVPMEVSLSVFHQYTKTPVVEKEHRVSPLADRGSEGFTIKASVTNKVTQQEQKFPKSSIFHKIVSSFFTFIHLTSREPYGAGFSSEGARELLHLLCYCGFKEPIKDTERCFDTITSSLKTGRRWFALQVIRAESLWTTETDLPYVTLWEIEICSFYYKLPFCS</sequence>
<organism evidence="1 2">
    <name type="scientific">Limosa lapponica baueri</name>
    <dbReference type="NCBI Taxonomy" id="1758121"/>
    <lineage>
        <taxon>Eukaryota</taxon>
        <taxon>Metazoa</taxon>
        <taxon>Chordata</taxon>
        <taxon>Craniata</taxon>
        <taxon>Vertebrata</taxon>
        <taxon>Euteleostomi</taxon>
        <taxon>Archelosauria</taxon>
        <taxon>Archosauria</taxon>
        <taxon>Dinosauria</taxon>
        <taxon>Saurischia</taxon>
        <taxon>Theropoda</taxon>
        <taxon>Coelurosauria</taxon>
        <taxon>Aves</taxon>
        <taxon>Neognathae</taxon>
        <taxon>Neoaves</taxon>
        <taxon>Charadriiformes</taxon>
        <taxon>Scolopacidae</taxon>
        <taxon>Limosa</taxon>
    </lineage>
</organism>
<accession>A0A2I0UTC6</accession>
<keyword evidence="2" id="KW-1185">Reference proteome</keyword>
<reference evidence="2" key="2">
    <citation type="submission" date="2017-12" db="EMBL/GenBank/DDBJ databases">
        <title>Genome sequence of the Bar-tailed Godwit (Limosa lapponica baueri).</title>
        <authorList>
            <person name="Lima N.C.B."/>
            <person name="Parody-Merino A.M."/>
            <person name="Battley P.F."/>
            <person name="Fidler A.E."/>
            <person name="Prosdocimi F."/>
        </authorList>
    </citation>
    <scope>NUCLEOTIDE SEQUENCE [LARGE SCALE GENOMIC DNA]</scope>
</reference>
<evidence type="ECO:0000313" key="1">
    <source>
        <dbReference type="EMBL" id="PKU49276.1"/>
    </source>
</evidence>
<proteinExistence type="predicted"/>
<gene>
    <name evidence="1" type="ORF">llap_461</name>
</gene>
<name>A0A2I0UTC6_LIMLA</name>
<protein>
    <submittedName>
        <fullName evidence="1">Uncharacterized protein</fullName>
    </submittedName>
</protein>
<evidence type="ECO:0000313" key="2">
    <source>
        <dbReference type="Proteomes" id="UP000233556"/>
    </source>
</evidence>
<dbReference type="Proteomes" id="UP000233556">
    <property type="component" value="Unassembled WGS sequence"/>
</dbReference>
<dbReference type="AlphaFoldDB" id="A0A2I0UTC6"/>
<dbReference type="EMBL" id="KZ505640">
    <property type="protein sequence ID" value="PKU49276.1"/>
    <property type="molecule type" value="Genomic_DNA"/>
</dbReference>
<reference evidence="2" key="1">
    <citation type="submission" date="2017-11" db="EMBL/GenBank/DDBJ databases">
        <authorList>
            <person name="Lima N.C."/>
            <person name="Parody-Merino A.M."/>
            <person name="Battley P.F."/>
            <person name="Fidler A.E."/>
            <person name="Prosdocimi F."/>
        </authorList>
    </citation>
    <scope>NUCLEOTIDE SEQUENCE [LARGE SCALE GENOMIC DNA]</scope>
</reference>